<keyword evidence="4 9" id="KW-0223">Dioxygenase</keyword>
<comment type="similarity">
    <text evidence="2">Belongs to the TfdA dioxygenase family.</text>
</comment>
<keyword evidence="5" id="KW-0560">Oxidoreductase</keyword>
<reference evidence="9 10" key="1">
    <citation type="journal article" date="2013" name="PLoS Genet.">
        <title>The genome and development-dependent transcriptomes of Pyronema confluens: a window into fungal evolution.</title>
        <authorList>
            <person name="Traeger S."/>
            <person name="Altegoer F."/>
            <person name="Freitag M."/>
            <person name="Gabaldon T."/>
            <person name="Kempken F."/>
            <person name="Kumar A."/>
            <person name="Marcet-Houben M."/>
            <person name="Poggeler S."/>
            <person name="Stajich J.E."/>
            <person name="Nowrousian M."/>
        </authorList>
    </citation>
    <scope>NUCLEOTIDE SEQUENCE [LARGE SCALE GENOMIC DNA]</scope>
    <source>
        <strain evidence="10">CBS 100304</strain>
        <tissue evidence="9">Vegetative mycelium</tissue>
    </source>
</reference>
<proteinExistence type="inferred from homology"/>
<evidence type="ECO:0000256" key="1">
    <source>
        <dbReference type="ARBA" id="ARBA00001954"/>
    </source>
</evidence>
<evidence type="ECO:0000256" key="4">
    <source>
        <dbReference type="ARBA" id="ARBA00022964"/>
    </source>
</evidence>
<dbReference type="InterPro" id="IPR051323">
    <property type="entry name" value="AtsK-like"/>
</dbReference>
<gene>
    <name evidence="9" type="ORF">PCON_08398</name>
</gene>
<dbReference type="AlphaFoldDB" id="U4L0L3"/>
<feature type="domain" description="TauD/TfdA-like" evidence="8">
    <location>
        <begin position="90"/>
        <end position="360"/>
    </location>
</feature>
<dbReference type="OrthoDB" id="10257314at2759"/>
<evidence type="ECO:0000259" key="8">
    <source>
        <dbReference type="Pfam" id="PF02668"/>
    </source>
</evidence>
<evidence type="ECO:0000256" key="3">
    <source>
        <dbReference type="ARBA" id="ARBA00022723"/>
    </source>
</evidence>
<dbReference type="FunFam" id="3.60.130.10:FF:000003">
    <property type="entry name" value="Alpha-ketoglutarate-dependent taurine dioxygenase"/>
    <property type="match status" value="1"/>
</dbReference>
<comment type="cofactor">
    <cofactor evidence="1">
        <name>Fe(2+)</name>
        <dbReference type="ChEBI" id="CHEBI:29033"/>
    </cofactor>
</comment>
<accession>U4L0L3</accession>
<organism evidence="9 10">
    <name type="scientific">Pyronema omphalodes (strain CBS 100304)</name>
    <name type="common">Pyronema confluens</name>
    <dbReference type="NCBI Taxonomy" id="1076935"/>
    <lineage>
        <taxon>Eukaryota</taxon>
        <taxon>Fungi</taxon>
        <taxon>Dikarya</taxon>
        <taxon>Ascomycota</taxon>
        <taxon>Pezizomycotina</taxon>
        <taxon>Pezizomycetes</taxon>
        <taxon>Pezizales</taxon>
        <taxon>Pyronemataceae</taxon>
        <taxon>Pyronema</taxon>
    </lineage>
</organism>
<dbReference type="Proteomes" id="UP000018144">
    <property type="component" value="Unassembled WGS sequence"/>
</dbReference>
<dbReference type="SUPFAM" id="SSF51197">
    <property type="entry name" value="Clavaminate synthase-like"/>
    <property type="match status" value="1"/>
</dbReference>
<evidence type="ECO:0000256" key="7">
    <source>
        <dbReference type="SAM" id="MobiDB-lite"/>
    </source>
</evidence>
<dbReference type="Gene3D" id="3.60.130.10">
    <property type="entry name" value="Clavaminate synthase-like"/>
    <property type="match status" value="1"/>
</dbReference>
<feature type="region of interest" description="Disordered" evidence="7">
    <location>
        <begin position="1"/>
        <end position="22"/>
    </location>
</feature>
<dbReference type="PANTHER" id="PTHR30468">
    <property type="entry name" value="ALPHA-KETOGLUTARATE-DEPENDENT SULFONATE DIOXYGENASE"/>
    <property type="match status" value="1"/>
</dbReference>
<evidence type="ECO:0000256" key="2">
    <source>
        <dbReference type="ARBA" id="ARBA00005896"/>
    </source>
</evidence>
<evidence type="ECO:0000313" key="9">
    <source>
        <dbReference type="EMBL" id="CCX08805.1"/>
    </source>
</evidence>
<dbReference type="GO" id="GO:0046872">
    <property type="term" value="F:metal ion binding"/>
    <property type="evidence" value="ECO:0007669"/>
    <property type="project" value="UniProtKB-KW"/>
</dbReference>
<dbReference type="eggNOG" id="ENOG502QT05">
    <property type="taxonomic scope" value="Eukaryota"/>
</dbReference>
<dbReference type="InterPro" id="IPR003819">
    <property type="entry name" value="TauD/TfdA-like"/>
</dbReference>
<keyword evidence="3" id="KW-0479">Metal-binding</keyword>
<dbReference type="STRING" id="1076935.U4L0L3"/>
<sequence length="373" mass="42241">MAPHVEAEAPPSPALTSTDSCSDDDEVYDINVPIRAGNKPLRKSSTPYPQYLPTWDPVFFDALPEFKFVDPALRADPLKRALLTPGVTMAPISPKMGTELTGVQLSSLTDMQRDELALLVSERKVVVLRDQDFADIGPFKQQDFANHFGKPNYQPVSGSVPGYPGFHIIYRDGNRKEIERYFEQKSSASIWHHDVSYERQPPGYVTLCMLQCPEVGGDTVVASMTEAYKRLSPGFRQMLDGLMAYHSSERICGFARSNGGLCRKDPVKSLHPLVRVHPVTGEKSLFVNDEWITGIQGWKKEETDWLIKYLMDHISKGHDFQVRLTWKPRTVVLFDNRSTCHTATVDYDGVYERERHMFRLAAMAEKPIPVHQN</sequence>
<name>U4L0L3_PYROM</name>
<evidence type="ECO:0000256" key="6">
    <source>
        <dbReference type="ARBA" id="ARBA00023004"/>
    </source>
</evidence>
<evidence type="ECO:0000313" key="10">
    <source>
        <dbReference type="Proteomes" id="UP000018144"/>
    </source>
</evidence>
<dbReference type="OMA" id="RHFGKPN"/>
<dbReference type="EMBL" id="HF935432">
    <property type="protein sequence ID" value="CCX08805.1"/>
    <property type="molecule type" value="Genomic_DNA"/>
</dbReference>
<keyword evidence="10" id="KW-1185">Reference proteome</keyword>
<dbReference type="GO" id="GO:0005737">
    <property type="term" value="C:cytoplasm"/>
    <property type="evidence" value="ECO:0007669"/>
    <property type="project" value="TreeGrafter"/>
</dbReference>
<evidence type="ECO:0000256" key="5">
    <source>
        <dbReference type="ARBA" id="ARBA00023002"/>
    </source>
</evidence>
<protein>
    <submittedName>
        <fullName evidence="9">Similar to Alpha-ketoglutarate-dependent sulfonate dioxygenase acc. no. Q12358</fullName>
    </submittedName>
</protein>
<dbReference type="PANTHER" id="PTHR30468:SF30">
    <property type="entry name" value="ALPHA-KETOGLUTARATE-DEPENDENT TAURINE DIOXYGENASE (AFU_ORTHOLOGUE AFUA_7G06030)"/>
    <property type="match status" value="1"/>
</dbReference>
<dbReference type="Pfam" id="PF02668">
    <property type="entry name" value="TauD"/>
    <property type="match status" value="1"/>
</dbReference>
<dbReference type="GO" id="GO:0016706">
    <property type="term" value="F:2-oxoglutarate-dependent dioxygenase activity"/>
    <property type="evidence" value="ECO:0007669"/>
    <property type="project" value="TreeGrafter"/>
</dbReference>
<keyword evidence="6" id="KW-0408">Iron</keyword>
<dbReference type="InterPro" id="IPR042098">
    <property type="entry name" value="TauD-like_sf"/>
</dbReference>